<dbReference type="AlphaFoldDB" id="A0A6G1PRM4"/>
<name>A0A6G1PRM4_CHAAH</name>
<accession>A0A6G1PRM4</accession>
<dbReference type="Proteomes" id="UP000503349">
    <property type="component" value="Chromosome 8"/>
</dbReference>
<protein>
    <submittedName>
        <fullName evidence="1">Uncharacterized protein</fullName>
    </submittedName>
</protein>
<evidence type="ECO:0000313" key="2">
    <source>
        <dbReference type="Proteomes" id="UP000503349"/>
    </source>
</evidence>
<evidence type="ECO:0000313" key="1">
    <source>
        <dbReference type="EMBL" id="KAF3692922.1"/>
    </source>
</evidence>
<dbReference type="EMBL" id="CM015719">
    <property type="protein sequence ID" value="KAF3692922.1"/>
    <property type="molecule type" value="Genomic_DNA"/>
</dbReference>
<keyword evidence="2" id="KW-1185">Reference proteome</keyword>
<sequence length="53" mass="6064">MRLYCRCITTVVYTESSGLRITFETRELGPKKVFGPDGRVQTHPLFIPVHISL</sequence>
<proteinExistence type="predicted"/>
<organism evidence="1 2">
    <name type="scientific">Channa argus</name>
    <name type="common">Northern snakehead</name>
    <name type="synonym">Ophicephalus argus</name>
    <dbReference type="NCBI Taxonomy" id="215402"/>
    <lineage>
        <taxon>Eukaryota</taxon>
        <taxon>Metazoa</taxon>
        <taxon>Chordata</taxon>
        <taxon>Craniata</taxon>
        <taxon>Vertebrata</taxon>
        <taxon>Euteleostomi</taxon>
        <taxon>Actinopterygii</taxon>
        <taxon>Neopterygii</taxon>
        <taxon>Teleostei</taxon>
        <taxon>Neoteleostei</taxon>
        <taxon>Acanthomorphata</taxon>
        <taxon>Anabantaria</taxon>
        <taxon>Anabantiformes</taxon>
        <taxon>Channoidei</taxon>
        <taxon>Channidae</taxon>
        <taxon>Channa</taxon>
    </lineage>
</organism>
<reference evidence="2" key="2">
    <citation type="submission" date="2019-02" db="EMBL/GenBank/DDBJ databases">
        <title>Opniocepnalus argus Var Kimnra genome.</title>
        <authorList>
            <person name="Zhou C."/>
            <person name="Xiao S."/>
        </authorList>
    </citation>
    <scope>NUCLEOTIDE SEQUENCE [LARGE SCALE GENOMIC DNA]</scope>
</reference>
<gene>
    <name evidence="1" type="ORF">EXN66_Car008598</name>
</gene>
<reference evidence="1 2" key="1">
    <citation type="submission" date="2019-02" db="EMBL/GenBank/DDBJ databases">
        <title>Opniocepnalus argus genome.</title>
        <authorList>
            <person name="Zhou C."/>
            <person name="Xiao S."/>
        </authorList>
    </citation>
    <scope>NUCLEOTIDE SEQUENCE [LARGE SCALE GENOMIC DNA]</scope>
    <source>
        <strain evidence="1">OARG1902GOOAL</strain>
        <tissue evidence="1">Muscle</tissue>
    </source>
</reference>